<feature type="compositionally biased region" description="Basic and acidic residues" evidence="1">
    <location>
        <begin position="20"/>
        <end position="32"/>
    </location>
</feature>
<accession>A0A0G4LQ38</accession>
<feature type="region of interest" description="Disordered" evidence="1">
    <location>
        <begin position="80"/>
        <end position="103"/>
    </location>
</feature>
<feature type="compositionally biased region" description="Basic and acidic residues" evidence="1">
    <location>
        <begin position="80"/>
        <end position="92"/>
    </location>
</feature>
<evidence type="ECO:0000256" key="1">
    <source>
        <dbReference type="SAM" id="MobiDB-lite"/>
    </source>
</evidence>
<name>A0A0G4LQ38_VERLO</name>
<dbReference type="AlphaFoldDB" id="A0A0G4LQ38"/>
<reference evidence="3" key="1">
    <citation type="submission" date="2015-05" db="EMBL/GenBank/DDBJ databases">
        <authorList>
            <person name="Fogelqvist Johan"/>
        </authorList>
    </citation>
    <scope>NUCLEOTIDE SEQUENCE [LARGE SCALE GENOMIC DNA]</scope>
</reference>
<proteinExistence type="predicted"/>
<dbReference type="Proteomes" id="UP000045706">
    <property type="component" value="Unassembled WGS sequence"/>
</dbReference>
<feature type="non-terminal residue" evidence="2">
    <location>
        <position position="271"/>
    </location>
</feature>
<gene>
    <name evidence="2" type="ORF">BN1723_013178</name>
</gene>
<feature type="region of interest" description="Disordered" evidence="1">
    <location>
        <begin position="19"/>
        <end position="52"/>
    </location>
</feature>
<dbReference type="EMBL" id="CVQI01015669">
    <property type="protein sequence ID" value="CRK24143.1"/>
    <property type="molecule type" value="Genomic_DNA"/>
</dbReference>
<organism evidence="2 3">
    <name type="scientific">Verticillium longisporum</name>
    <name type="common">Verticillium dahliae var. longisporum</name>
    <dbReference type="NCBI Taxonomy" id="100787"/>
    <lineage>
        <taxon>Eukaryota</taxon>
        <taxon>Fungi</taxon>
        <taxon>Dikarya</taxon>
        <taxon>Ascomycota</taxon>
        <taxon>Pezizomycotina</taxon>
        <taxon>Sordariomycetes</taxon>
        <taxon>Hypocreomycetidae</taxon>
        <taxon>Glomerellales</taxon>
        <taxon>Plectosphaerellaceae</taxon>
        <taxon>Verticillium</taxon>
    </lineage>
</organism>
<protein>
    <submittedName>
        <fullName evidence="2">Uncharacterized protein</fullName>
    </submittedName>
</protein>
<evidence type="ECO:0000313" key="2">
    <source>
        <dbReference type="EMBL" id="CRK24143.1"/>
    </source>
</evidence>
<evidence type="ECO:0000313" key="3">
    <source>
        <dbReference type="Proteomes" id="UP000045706"/>
    </source>
</evidence>
<sequence>MVIVCCPCQFSFDAYQNSKRRQELRPRQRVDVVADVNSSQKTPPTPEMMSESQVFCPPHRYAIKKKYIIHVSKASEDGMLRRSENKKERGTERINLPHRGAGHGPPADIVHERMHGGALGVGVGEGRVVGQGAVEEDGAPAVALAHINDRLVEGGVGAVADELVEEGVAVAAVLGLVAAAGQFLDAAADDGLGLVLVGRLVEEGVGVVELVVLDAVAVPAAGPEVEGGSADEDKGRDEADRAAVAGAVGGHGTTSVVATAAESGLGTAAAD</sequence>